<name>A0A8D9HAI7_BRACM</name>
<protein>
    <submittedName>
        <fullName evidence="1">Uncharacterized protein</fullName>
    </submittedName>
</protein>
<organism evidence="1 2">
    <name type="scientific">Brassica campestris</name>
    <name type="common">Field mustard</name>
    <dbReference type="NCBI Taxonomy" id="3711"/>
    <lineage>
        <taxon>Eukaryota</taxon>
        <taxon>Viridiplantae</taxon>
        <taxon>Streptophyta</taxon>
        <taxon>Embryophyta</taxon>
        <taxon>Tracheophyta</taxon>
        <taxon>Spermatophyta</taxon>
        <taxon>Magnoliopsida</taxon>
        <taxon>eudicotyledons</taxon>
        <taxon>Gunneridae</taxon>
        <taxon>Pentapetalae</taxon>
        <taxon>rosids</taxon>
        <taxon>malvids</taxon>
        <taxon>Brassicales</taxon>
        <taxon>Brassicaceae</taxon>
        <taxon>Brassiceae</taxon>
        <taxon>Brassica</taxon>
    </lineage>
</organism>
<sequence>MTKPYTNSNLATPKFYHPQLKLNKSGKWYQRFINGTVKNSAKQDFLRSSLSSQSQKKRLADA</sequence>
<dbReference type="Gramene" id="A02p47380.2_BraZ1">
    <property type="protein sequence ID" value="A02p47380.2_BraZ1.CDS"/>
    <property type="gene ID" value="A02g47380.2_BraZ1"/>
</dbReference>
<reference evidence="1 2" key="1">
    <citation type="submission" date="2021-07" db="EMBL/GenBank/DDBJ databases">
        <authorList>
            <consortium name="Genoscope - CEA"/>
            <person name="William W."/>
        </authorList>
    </citation>
    <scope>NUCLEOTIDE SEQUENCE [LARGE SCALE GENOMIC DNA]</scope>
</reference>
<accession>A0A8D9HAI7</accession>
<dbReference type="EMBL" id="LS974618">
    <property type="protein sequence ID" value="CAG7895786.1"/>
    <property type="molecule type" value="Genomic_DNA"/>
</dbReference>
<evidence type="ECO:0000313" key="1">
    <source>
        <dbReference type="EMBL" id="CAG7895786.1"/>
    </source>
</evidence>
<dbReference type="AlphaFoldDB" id="A0A8D9HAI7"/>
<evidence type="ECO:0000313" key="2">
    <source>
        <dbReference type="Proteomes" id="UP000694005"/>
    </source>
</evidence>
<dbReference type="Proteomes" id="UP000694005">
    <property type="component" value="Chromosome A02"/>
</dbReference>
<gene>
    <name evidence="1" type="ORF">BRAPAZ1V2_A02P47380.2</name>
</gene>
<proteinExistence type="predicted"/>